<feature type="compositionally biased region" description="Basic residues" evidence="1">
    <location>
        <begin position="177"/>
        <end position="188"/>
    </location>
</feature>
<keyword evidence="2" id="KW-0472">Membrane</keyword>
<name>A0A3M7SU48_BRAPC</name>
<dbReference type="EMBL" id="REGN01000772">
    <property type="protein sequence ID" value="RNA39229.1"/>
    <property type="molecule type" value="Genomic_DNA"/>
</dbReference>
<feature type="region of interest" description="Disordered" evidence="1">
    <location>
        <begin position="149"/>
        <end position="188"/>
    </location>
</feature>
<feature type="transmembrane region" description="Helical" evidence="2">
    <location>
        <begin position="45"/>
        <end position="67"/>
    </location>
</feature>
<evidence type="ECO:0000313" key="3">
    <source>
        <dbReference type="EMBL" id="RNA39229.1"/>
    </source>
</evidence>
<evidence type="ECO:0000256" key="1">
    <source>
        <dbReference type="SAM" id="MobiDB-lite"/>
    </source>
</evidence>
<proteinExistence type="predicted"/>
<feature type="compositionally biased region" description="Basic and acidic residues" evidence="1">
    <location>
        <begin position="149"/>
        <end position="162"/>
    </location>
</feature>
<keyword evidence="4" id="KW-1185">Reference proteome</keyword>
<organism evidence="3 4">
    <name type="scientific">Brachionus plicatilis</name>
    <name type="common">Marine rotifer</name>
    <name type="synonym">Brachionus muelleri</name>
    <dbReference type="NCBI Taxonomy" id="10195"/>
    <lineage>
        <taxon>Eukaryota</taxon>
        <taxon>Metazoa</taxon>
        <taxon>Spiralia</taxon>
        <taxon>Gnathifera</taxon>
        <taxon>Rotifera</taxon>
        <taxon>Eurotatoria</taxon>
        <taxon>Monogononta</taxon>
        <taxon>Pseudotrocha</taxon>
        <taxon>Ploima</taxon>
        <taxon>Brachionidae</taxon>
        <taxon>Brachionus</taxon>
    </lineage>
</organism>
<comment type="caution">
    <text evidence="3">The sequence shown here is derived from an EMBL/GenBank/DDBJ whole genome shotgun (WGS) entry which is preliminary data.</text>
</comment>
<evidence type="ECO:0000313" key="4">
    <source>
        <dbReference type="Proteomes" id="UP000276133"/>
    </source>
</evidence>
<keyword evidence="2" id="KW-0812">Transmembrane</keyword>
<accession>A0A3M7SU48</accession>
<dbReference type="AlphaFoldDB" id="A0A3M7SU48"/>
<reference evidence="3 4" key="1">
    <citation type="journal article" date="2018" name="Sci. Rep.">
        <title>Genomic signatures of local adaptation to the degree of environmental predictability in rotifers.</title>
        <authorList>
            <person name="Franch-Gras L."/>
            <person name="Hahn C."/>
            <person name="Garcia-Roger E.M."/>
            <person name="Carmona M.J."/>
            <person name="Serra M."/>
            <person name="Gomez A."/>
        </authorList>
    </citation>
    <scope>NUCLEOTIDE SEQUENCE [LARGE SCALE GENOMIC DNA]</scope>
    <source>
        <strain evidence="3">HYR1</strain>
    </source>
</reference>
<dbReference type="Proteomes" id="UP000276133">
    <property type="component" value="Unassembled WGS sequence"/>
</dbReference>
<sequence>MMVRNDPPKYSQNNNIPIVVDTQQGHTTGKFFKKQIKPNEKLSKYYLMLLNFILNYANVFQMYKSLLQTFLKKRKLRIFYDYNRNTQYMLSCNTYSLNSLKVVYNYTKSMTSDFAYLISNRTVIKLSLTRGRPRKVNKDKDELVEDVKDVETGVESSKENKRGRSKKLKTAFEKEKPKKRGRPPISKK</sequence>
<evidence type="ECO:0000256" key="2">
    <source>
        <dbReference type="SAM" id="Phobius"/>
    </source>
</evidence>
<gene>
    <name evidence="3" type="ORF">BpHYR1_025610</name>
</gene>
<protein>
    <submittedName>
        <fullName evidence="3">Uncharacterized protein</fullName>
    </submittedName>
</protein>
<keyword evidence="2" id="KW-1133">Transmembrane helix</keyword>